<comment type="caution">
    <text evidence="1">The sequence shown here is derived from an EMBL/GenBank/DDBJ whole genome shotgun (WGS) entry which is preliminary data.</text>
</comment>
<evidence type="ECO:0008006" key="3">
    <source>
        <dbReference type="Google" id="ProtNLM"/>
    </source>
</evidence>
<dbReference type="EMBL" id="QVEV01000060">
    <property type="protein sequence ID" value="RGC09053.1"/>
    <property type="molecule type" value="Genomic_DNA"/>
</dbReference>
<reference evidence="1 2" key="1">
    <citation type="submission" date="2018-08" db="EMBL/GenBank/DDBJ databases">
        <title>A genome reference for cultivated species of the human gut microbiota.</title>
        <authorList>
            <person name="Zou Y."/>
            <person name="Xue W."/>
            <person name="Luo G."/>
        </authorList>
    </citation>
    <scope>NUCLEOTIDE SEQUENCE [LARGE SCALE GENOMIC DNA]</scope>
    <source>
        <strain evidence="1 2">OF01-2LB</strain>
    </source>
</reference>
<sequence>MYEKIKQGNPTIEGINGRLDYPFHKHLKVKVSLYLCFYCMQHIAKYNKRKGNRSKRGCRT</sequence>
<organism evidence="1 2">
    <name type="scientific">Clostridium innocuum</name>
    <dbReference type="NCBI Taxonomy" id="1522"/>
    <lineage>
        <taxon>Bacteria</taxon>
        <taxon>Bacillati</taxon>
        <taxon>Bacillota</taxon>
        <taxon>Clostridia</taxon>
        <taxon>Eubacteriales</taxon>
        <taxon>Clostridiaceae</taxon>
        <taxon>Clostridium</taxon>
    </lineage>
</organism>
<accession>A0A3E2VEL8</accession>
<proteinExistence type="predicted"/>
<protein>
    <recommendedName>
        <fullName evidence="3">Transposase</fullName>
    </recommendedName>
</protein>
<evidence type="ECO:0000313" key="1">
    <source>
        <dbReference type="EMBL" id="RGC09053.1"/>
    </source>
</evidence>
<evidence type="ECO:0000313" key="2">
    <source>
        <dbReference type="Proteomes" id="UP000260025"/>
    </source>
</evidence>
<name>A0A3E2VEL8_CLOIN</name>
<dbReference type="AlphaFoldDB" id="A0A3E2VEL8"/>
<gene>
    <name evidence="1" type="ORF">DXA38_21230</name>
</gene>
<dbReference type="Proteomes" id="UP000260025">
    <property type="component" value="Unassembled WGS sequence"/>
</dbReference>